<dbReference type="Gene3D" id="3.90.1200.10">
    <property type="match status" value="1"/>
</dbReference>
<dbReference type="PANTHER" id="PTHR39179:SF3">
    <property type="entry name" value="COTS-RELATED PROTEIN"/>
    <property type="match status" value="1"/>
</dbReference>
<evidence type="ECO:0000313" key="3">
    <source>
        <dbReference type="Proteomes" id="UP001387364"/>
    </source>
</evidence>
<sequence length="319" mass="38055">MTKKMSSKITSGDVPSPRLLFQLSAALEEKIESIQCMKSGKWLVCTDKNNWFLKQYATEKQFMKQWKLTEKLLAVRVYSIIPFHPSSPFIVEKNIFALMPFIPSSSRIYTFQMKKERETALRLLRSFHEQTAEFVGELEDFFSPLNQLTRWQKRLTFFVQSLPQLQHYFPKMLLKRYIEMGEWSLQQLMKRSWKKRDPVIIHGDVVAHNFLQAKTGQLFLIDFDLAARAPAMYDYLQFVNRILPIVDWDLDQVMAHEVLAEFKGEEEFYLQLLFPTDIFRECHRFIRSMNGNYQHAYDLTVINFQKREDFFLKWQNELG</sequence>
<dbReference type="InterPro" id="IPR011009">
    <property type="entry name" value="Kinase-like_dom_sf"/>
</dbReference>
<accession>A0ABZ2N3L2</accession>
<proteinExistence type="predicted"/>
<dbReference type="GO" id="GO:0016740">
    <property type="term" value="F:transferase activity"/>
    <property type="evidence" value="ECO:0007669"/>
    <property type="project" value="UniProtKB-KW"/>
</dbReference>
<dbReference type="Pfam" id="PF01636">
    <property type="entry name" value="APH"/>
    <property type="match status" value="1"/>
</dbReference>
<dbReference type="RefSeq" id="WP_338750384.1">
    <property type="nucleotide sequence ID" value="NZ_CP147404.1"/>
</dbReference>
<keyword evidence="2" id="KW-0808">Transferase</keyword>
<dbReference type="Proteomes" id="UP001387364">
    <property type="component" value="Chromosome"/>
</dbReference>
<dbReference type="EMBL" id="CP147404">
    <property type="protein sequence ID" value="WXB92164.1"/>
    <property type="molecule type" value="Genomic_DNA"/>
</dbReference>
<feature type="domain" description="Aminoglycoside phosphotransferase" evidence="1">
    <location>
        <begin position="120"/>
        <end position="241"/>
    </location>
</feature>
<evidence type="ECO:0000313" key="2">
    <source>
        <dbReference type="EMBL" id="WXB92164.1"/>
    </source>
</evidence>
<keyword evidence="3" id="KW-1185">Reference proteome</keyword>
<evidence type="ECO:0000259" key="1">
    <source>
        <dbReference type="Pfam" id="PF01636"/>
    </source>
</evidence>
<name>A0ABZ2N3L2_9BACI</name>
<dbReference type="PANTHER" id="PTHR39179">
    <property type="entry name" value="SPORE COAT PROTEIN I"/>
    <property type="match status" value="1"/>
</dbReference>
<dbReference type="InterPro" id="IPR002575">
    <property type="entry name" value="Aminoglycoside_PTrfase"/>
</dbReference>
<reference evidence="2 3" key="1">
    <citation type="submission" date="2024-02" db="EMBL/GenBank/DDBJ databases">
        <title>Seven novel Bacillus-like species.</title>
        <authorList>
            <person name="Liu G."/>
        </authorList>
    </citation>
    <scope>NUCLEOTIDE SEQUENCE [LARGE SCALE GENOMIC DNA]</scope>
    <source>
        <strain evidence="2 3">FJAT-52991</strain>
    </source>
</reference>
<dbReference type="InterPro" id="IPR047175">
    <property type="entry name" value="CotS-like"/>
</dbReference>
<protein>
    <submittedName>
        <fullName evidence="2">Aminoglycoside phosphotransferase family protein</fullName>
        <ecNumber evidence="2">2.7.1.-</ecNumber>
    </submittedName>
</protein>
<dbReference type="SUPFAM" id="SSF56112">
    <property type="entry name" value="Protein kinase-like (PK-like)"/>
    <property type="match status" value="1"/>
</dbReference>
<organism evidence="2 3">
    <name type="scientific">Bacillus kandeliae</name>
    <dbReference type="NCBI Taxonomy" id="3129297"/>
    <lineage>
        <taxon>Bacteria</taxon>
        <taxon>Bacillati</taxon>
        <taxon>Bacillota</taxon>
        <taxon>Bacilli</taxon>
        <taxon>Bacillales</taxon>
        <taxon>Bacillaceae</taxon>
        <taxon>Bacillus</taxon>
    </lineage>
</organism>
<gene>
    <name evidence="2" type="ORF">WDJ61_12990</name>
</gene>
<dbReference type="EC" id="2.7.1.-" evidence="2"/>